<name>A0A2P2QV61_RHIMU</name>
<evidence type="ECO:0000313" key="1">
    <source>
        <dbReference type="EMBL" id="MBX70764.1"/>
    </source>
</evidence>
<organism evidence="1">
    <name type="scientific">Rhizophora mucronata</name>
    <name type="common">Asiatic mangrove</name>
    <dbReference type="NCBI Taxonomy" id="61149"/>
    <lineage>
        <taxon>Eukaryota</taxon>
        <taxon>Viridiplantae</taxon>
        <taxon>Streptophyta</taxon>
        <taxon>Embryophyta</taxon>
        <taxon>Tracheophyta</taxon>
        <taxon>Spermatophyta</taxon>
        <taxon>Magnoliopsida</taxon>
        <taxon>eudicotyledons</taxon>
        <taxon>Gunneridae</taxon>
        <taxon>Pentapetalae</taxon>
        <taxon>rosids</taxon>
        <taxon>fabids</taxon>
        <taxon>Malpighiales</taxon>
        <taxon>Rhizophoraceae</taxon>
        <taxon>Rhizophora</taxon>
    </lineage>
</organism>
<protein>
    <submittedName>
        <fullName evidence="1">Uncharacterized protein</fullName>
    </submittedName>
</protein>
<dbReference type="AlphaFoldDB" id="A0A2P2QV61"/>
<sequence>MRITPQDRIHHLVSHQPDPFGRKAQWLYIHHHALQIPLSLYSK</sequence>
<proteinExistence type="predicted"/>
<dbReference type="EMBL" id="GGEC01090280">
    <property type="protein sequence ID" value="MBX70764.1"/>
    <property type="molecule type" value="Transcribed_RNA"/>
</dbReference>
<reference evidence="1" key="1">
    <citation type="submission" date="2018-02" db="EMBL/GenBank/DDBJ databases">
        <title>Rhizophora mucronata_Transcriptome.</title>
        <authorList>
            <person name="Meera S.P."/>
            <person name="Sreeshan A."/>
            <person name="Augustine A."/>
        </authorList>
    </citation>
    <scope>NUCLEOTIDE SEQUENCE</scope>
    <source>
        <tissue evidence="1">Leaf</tissue>
    </source>
</reference>
<accession>A0A2P2QV61</accession>